<dbReference type="Proteomes" id="UP001488805">
    <property type="component" value="Unassembled WGS sequence"/>
</dbReference>
<evidence type="ECO:0000313" key="4">
    <source>
        <dbReference type="Proteomes" id="UP001488805"/>
    </source>
</evidence>
<comment type="caution">
    <text evidence="3">The sequence shown here is derived from an EMBL/GenBank/DDBJ whole genome shotgun (WGS) entry which is preliminary data.</text>
</comment>
<keyword evidence="4" id="KW-1185">Reference proteome</keyword>
<proteinExistence type="predicted"/>
<reference evidence="3 4" key="1">
    <citation type="journal article" date="2024" name="Genome Biol. Evol.">
        <title>Chromosome-level genome assembly of the viviparous eelpout Zoarces viviparus.</title>
        <authorList>
            <person name="Fuhrmann N."/>
            <person name="Brasseur M.V."/>
            <person name="Bakowski C.E."/>
            <person name="Podsiadlowski L."/>
            <person name="Prost S."/>
            <person name="Krehenwinkel H."/>
            <person name="Mayer C."/>
        </authorList>
    </citation>
    <scope>NUCLEOTIDE SEQUENCE [LARGE SCALE GENOMIC DNA]</scope>
    <source>
        <strain evidence="3">NO-MEL_2022_Ind0_liver</strain>
    </source>
</reference>
<organism evidence="3 4">
    <name type="scientific">Zoarces viviparus</name>
    <name type="common">Viviparous eelpout</name>
    <name type="synonym">Blennius viviparus</name>
    <dbReference type="NCBI Taxonomy" id="48416"/>
    <lineage>
        <taxon>Eukaryota</taxon>
        <taxon>Metazoa</taxon>
        <taxon>Chordata</taxon>
        <taxon>Craniata</taxon>
        <taxon>Vertebrata</taxon>
        <taxon>Euteleostomi</taxon>
        <taxon>Actinopterygii</taxon>
        <taxon>Neopterygii</taxon>
        <taxon>Teleostei</taxon>
        <taxon>Neoteleostei</taxon>
        <taxon>Acanthomorphata</taxon>
        <taxon>Eupercaria</taxon>
        <taxon>Perciformes</taxon>
        <taxon>Cottioidei</taxon>
        <taxon>Zoarcales</taxon>
        <taxon>Zoarcidae</taxon>
        <taxon>Zoarcinae</taxon>
        <taxon>Zoarces</taxon>
    </lineage>
</organism>
<sequence length="128" mass="13819">MRGHFSISTKGKPLCASRSLVQLALVCLLSQDSTAHVVCSPEKSLKIKPPSARSPPGVGRRATAVKSEDSLRRSGDILSRAVPPTSRPVDSVRQLLLKDGVPFLYAAVLLTFPSHFNSNQLKRKKSDG</sequence>
<evidence type="ECO:0000313" key="3">
    <source>
        <dbReference type="EMBL" id="KAK9522137.1"/>
    </source>
</evidence>
<name>A0AAW1EIH6_ZOAVI</name>
<evidence type="ECO:0000256" key="2">
    <source>
        <dbReference type="SAM" id="SignalP"/>
    </source>
</evidence>
<gene>
    <name evidence="3" type="ORF">VZT92_018622</name>
</gene>
<feature type="signal peptide" evidence="2">
    <location>
        <begin position="1"/>
        <end position="35"/>
    </location>
</feature>
<feature type="chain" id="PRO_5043990749" evidence="2">
    <location>
        <begin position="36"/>
        <end position="128"/>
    </location>
</feature>
<accession>A0AAW1EIH6</accession>
<dbReference type="EMBL" id="JBCEZU010000221">
    <property type="protein sequence ID" value="KAK9522137.1"/>
    <property type="molecule type" value="Genomic_DNA"/>
</dbReference>
<evidence type="ECO:0000256" key="1">
    <source>
        <dbReference type="SAM" id="MobiDB-lite"/>
    </source>
</evidence>
<protein>
    <submittedName>
        <fullName evidence="3">Uncharacterized protein</fullName>
    </submittedName>
</protein>
<feature type="region of interest" description="Disordered" evidence="1">
    <location>
        <begin position="45"/>
        <end position="69"/>
    </location>
</feature>
<dbReference type="AlphaFoldDB" id="A0AAW1EIH6"/>
<keyword evidence="2" id="KW-0732">Signal</keyword>